<dbReference type="EMBL" id="JBHSIT010000002">
    <property type="protein sequence ID" value="MFC4907720.1"/>
    <property type="molecule type" value="Genomic_DNA"/>
</dbReference>
<evidence type="ECO:0000313" key="1">
    <source>
        <dbReference type="EMBL" id="MFC4907720.1"/>
    </source>
</evidence>
<protein>
    <submittedName>
        <fullName evidence="1">Uncharacterized protein</fullName>
    </submittedName>
</protein>
<accession>A0ABV9TXG3</accession>
<dbReference type="Proteomes" id="UP001595872">
    <property type="component" value="Unassembled WGS sequence"/>
</dbReference>
<dbReference type="RefSeq" id="WP_378253708.1">
    <property type="nucleotide sequence ID" value="NZ_JBHSIT010000002.1"/>
</dbReference>
<reference evidence="2" key="1">
    <citation type="journal article" date="2019" name="Int. J. Syst. Evol. Microbiol.">
        <title>The Global Catalogue of Microorganisms (GCM) 10K type strain sequencing project: providing services to taxonomists for standard genome sequencing and annotation.</title>
        <authorList>
            <consortium name="The Broad Institute Genomics Platform"/>
            <consortium name="The Broad Institute Genome Sequencing Center for Infectious Disease"/>
            <person name="Wu L."/>
            <person name="Ma J."/>
        </authorList>
    </citation>
    <scope>NUCLEOTIDE SEQUENCE [LARGE SCALE GENOMIC DNA]</scope>
    <source>
        <strain evidence="2">KLKA75</strain>
    </source>
</reference>
<gene>
    <name evidence="1" type="ORF">ACFPCY_10340</name>
</gene>
<name>A0ABV9TXG3_9ACTN</name>
<evidence type="ECO:0000313" key="2">
    <source>
        <dbReference type="Proteomes" id="UP001595872"/>
    </source>
</evidence>
<comment type="caution">
    <text evidence="1">The sequence shown here is derived from an EMBL/GenBank/DDBJ whole genome shotgun (WGS) entry which is preliminary data.</text>
</comment>
<sequence>MTVVRGLWWNASLADLGGTVRRVLVGLTACLVGAASAVVGLAESADASACRQAVGVVVSPNPVVGGAKATAKVHLKCAAGVHGLALKVSSAGLGTPRSIRVPRRAHWATFKVTTPGVRKAESRWLQVGSGRLHARTTLRVLPAAKPPAPVRLSALTIAPNPVEGGNSATGTVTLTGAAPSAGLPVHLVSGNPALARVPSQITVAAHRTSAEFTIATSVVKPLGVRAKNVQASDVVVGISASTSDGRKLGPVSLTVQSRMGFTVTTNRGYVRPGHPLTGTVVLSRAAPAGGTVVSLGSNDREVTLSTTSLTIPAGATSGTFQAIAAAQAAPRQFVITASIPDVVSQSILQVRGPGNLDALSGTREQLPNGTSVTETVSLTDPVDHDSVVALASDDPDVTVPDRVIVPAGKTSAPFVLKVGTLATGKRVWVTASLDGDSVRGLFRVGPEGLSSFTVPDQVTAGQGFTGEIRPVAEVSRDSVVTLTSSDPHLVVPATVTISKGYEYVTFTGTTTGPITSPIQVTVTASWNASTLTRTITLNP</sequence>
<proteinExistence type="predicted"/>
<organism evidence="1 2">
    <name type="scientific">Actinomadura gamaensis</name>
    <dbReference type="NCBI Taxonomy" id="1763541"/>
    <lineage>
        <taxon>Bacteria</taxon>
        <taxon>Bacillati</taxon>
        <taxon>Actinomycetota</taxon>
        <taxon>Actinomycetes</taxon>
        <taxon>Streptosporangiales</taxon>
        <taxon>Thermomonosporaceae</taxon>
        <taxon>Actinomadura</taxon>
    </lineage>
</organism>
<keyword evidence="2" id="KW-1185">Reference proteome</keyword>